<evidence type="ECO:0000256" key="3">
    <source>
        <dbReference type="ARBA" id="ARBA00022692"/>
    </source>
</evidence>
<evidence type="ECO:0000313" key="8">
    <source>
        <dbReference type="EMBL" id="KOH43319.1"/>
    </source>
</evidence>
<evidence type="ECO:0000256" key="2">
    <source>
        <dbReference type="ARBA" id="ARBA00022475"/>
    </source>
</evidence>
<dbReference type="EMBL" id="LGIA01000192">
    <property type="protein sequence ID" value="KOH43319.1"/>
    <property type="molecule type" value="Genomic_DNA"/>
</dbReference>
<feature type="transmembrane region" description="Helical" evidence="6">
    <location>
        <begin position="30"/>
        <end position="56"/>
    </location>
</feature>
<dbReference type="AlphaFoldDB" id="A0A0L8V4G7"/>
<evidence type="ECO:0000256" key="5">
    <source>
        <dbReference type="ARBA" id="ARBA00023136"/>
    </source>
</evidence>
<comment type="caution">
    <text evidence="8">The sequence shown here is derived from an EMBL/GenBank/DDBJ whole genome shotgun (WGS) entry which is preliminary data.</text>
</comment>
<dbReference type="Pfam" id="PF04024">
    <property type="entry name" value="PspC"/>
    <property type="match status" value="1"/>
</dbReference>
<evidence type="ECO:0000256" key="4">
    <source>
        <dbReference type="ARBA" id="ARBA00022989"/>
    </source>
</evidence>
<evidence type="ECO:0000313" key="9">
    <source>
        <dbReference type="Proteomes" id="UP000036958"/>
    </source>
</evidence>
<proteinExistence type="predicted"/>
<dbReference type="RefSeq" id="WP_053186981.1">
    <property type="nucleotide sequence ID" value="NZ_LGIA01000192.1"/>
</dbReference>
<organism evidence="8 9">
    <name type="scientific">Sunxiuqinia dokdonensis</name>
    <dbReference type="NCBI Taxonomy" id="1409788"/>
    <lineage>
        <taxon>Bacteria</taxon>
        <taxon>Pseudomonadati</taxon>
        <taxon>Bacteroidota</taxon>
        <taxon>Bacteroidia</taxon>
        <taxon>Marinilabiliales</taxon>
        <taxon>Prolixibacteraceae</taxon>
        <taxon>Sunxiuqinia</taxon>
    </lineage>
</organism>
<gene>
    <name evidence="8" type="ORF">NC99_38790</name>
</gene>
<dbReference type="OrthoDB" id="5772680at2"/>
<evidence type="ECO:0000256" key="6">
    <source>
        <dbReference type="SAM" id="Phobius"/>
    </source>
</evidence>
<dbReference type="PANTHER" id="PTHR33885:SF3">
    <property type="entry name" value="PHAGE SHOCK PROTEIN C"/>
    <property type="match status" value="1"/>
</dbReference>
<keyword evidence="9" id="KW-1185">Reference proteome</keyword>
<dbReference type="Proteomes" id="UP000036958">
    <property type="component" value="Unassembled WGS sequence"/>
</dbReference>
<name>A0A0L8V4G7_9BACT</name>
<keyword evidence="4 6" id="KW-1133">Transmembrane helix</keyword>
<dbReference type="InterPro" id="IPR007168">
    <property type="entry name" value="Phageshock_PspC_N"/>
</dbReference>
<keyword evidence="2" id="KW-1003">Cell membrane</keyword>
<accession>A0A0L8V4G7</accession>
<protein>
    <submittedName>
        <fullName evidence="8">Phage shock protein C</fullName>
    </submittedName>
</protein>
<dbReference type="STRING" id="1409788.NC99_38790"/>
<evidence type="ECO:0000256" key="1">
    <source>
        <dbReference type="ARBA" id="ARBA00004162"/>
    </source>
</evidence>
<dbReference type="PANTHER" id="PTHR33885">
    <property type="entry name" value="PHAGE SHOCK PROTEIN C"/>
    <property type="match status" value="1"/>
</dbReference>
<feature type="domain" description="Phage shock protein PspC N-terminal" evidence="7">
    <location>
        <begin position="2"/>
        <end position="59"/>
    </location>
</feature>
<reference evidence="9" key="1">
    <citation type="submission" date="2015-07" db="EMBL/GenBank/DDBJ databases">
        <title>Genome sequencing of Sunxiuqinia dokdonensis strain SK.</title>
        <authorList>
            <person name="Ahn S."/>
            <person name="Kim B.-C."/>
        </authorList>
    </citation>
    <scope>NUCLEOTIDE SEQUENCE [LARGE SCALE GENOMIC DNA]</scope>
    <source>
        <strain evidence="9">SK</strain>
    </source>
</reference>
<keyword evidence="5 6" id="KW-0472">Membrane</keyword>
<comment type="subcellular location">
    <subcellularLocation>
        <location evidence="1">Cell membrane</location>
        <topology evidence="1">Single-pass membrane protein</topology>
    </subcellularLocation>
</comment>
<dbReference type="InterPro" id="IPR052027">
    <property type="entry name" value="PspC"/>
</dbReference>
<dbReference type="GO" id="GO:0005886">
    <property type="term" value="C:plasma membrane"/>
    <property type="evidence" value="ECO:0007669"/>
    <property type="project" value="UniProtKB-SubCell"/>
</dbReference>
<evidence type="ECO:0000259" key="7">
    <source>
        <dbReference type="Pfam" id="PF04024"/>
    </source>
</evidence>
<keyword evidence="3 6" id="KW-0812">Transmembrane</keyword>
<sequence>MKRLTKSYDKKLAGVCAGISEYFNPELDPILVRIGFVVLGVFNPLMLVVYIILAIVMPEPETAR</sequence>